<name>A0A6M3XL52_9ZZZZ</name>
<proteinExistence type="predicted"/>
<organism evidence="1">
    <name type="scientific">viral metagenome</name>
    <dbReference type="NCBI Taxonomy" id="1070528"/>
    <lineage>
        <taxon>unclassified sequences</taxon>
        <taxon>metagenomes</taxon>
        <taxon>organismal metagenomes</taxon>
    </lineage>
</organism>
<dbReference type="AlphaFoldDB" id="A0A6M3XL52"/>
<dbReference type="EMBL" id="MT144736">
    <property type="protein sequence ID" value="QJH98482.1"/>
    <property type="molecule type" value="Genomic_DNA"/>
</dbReference>
<protein>
    <submittedName>
        <fullName evidence="1">Uncharacterized protein</fullName>
    </submittedName>
</protein>
<reference evidence="1" key="1">
    <citation type="submission" date="2020-03" db="EMBL/GenBank/DDBJ databases">
        <title>The deep terrestrial virosphere.</title>
        <authorList>
            <person name="Holmfeldt K."/>
            <person name="Nilsson E."/>
            <person name="Simone D."/>
            <person name="Lopez-Fernandez M."/>
            <person name="Wu X."/>
            <person name="de Brujin I."/>
            <person name="Lundin D."/>
            <person name="Andersson A."/>
            <person name="Bertilsson S."/>
            <person name="Dopson M."/>
        </authorList>
    </citation>
    <scope>NUCLEOTIDE SEQUENCE</scope>
    <source>
        <strain evidence="1">TM448B01328</strain>
    </source>
</reference>
<sequence length="325" mass="33427">MSKRSGLAQQIFIGGFDLSGDVGAISNCGSPRALLDVTAINKSAIERVNGLSDGNLEFNTWFNDAVLHEHVALSPLPTADVIVLYLMGGAVADIVAGLVAKQINYDWSRGADGSLQGTVLCQGANGIPLEWLIALTAGEDTHASAGSSASKDDGTQATAVSITSSSVANPTVITTAAVHGLTTGDSILIAGHTGSTPALDGTHVVTVVSTTTFTIPVNVTVGGSGGTMTLISTRYGIIAYLQVVDIASGTPTVTIAESQDDGVTDAWTTKLSFTAVADGSEPTAERKTATGQVERYLRITTTGTFTDLDMVVAYRRGTAYEDVAL</sequence>
<accession>A0A6M3XL52</accession>
<evidence type="ECO:0000313" key="1">
    <source>
        <dbReference type="EMBL" id="QJH98482.1"/>
    </source>
</evidence>
<dbReference type="InterPro" id="IPR023366">
    <property type="entry name" value="ATP_synth_asu-like_sf"/>
</dbReference>
<gene>
    <name evidence="1" type="ORF">TM448B01328_0007</name>
</gene>
<dbReference type="Gene3D" id="2.40.30.20">
    <property type="match status" value="1"/>
</dbReference>